<dbReference type="Proteomes" id="UP000593566">
    <property type="component" value="Unassembled WGS sequence"/>
</dbReference>
<proteinExistence type="predicted"/>
<feature type="compositionally biased region" description="Pro residues" evidence="1">
    <location>
        <begin position="84"/>
        <end position="94"/>
    </location>
</feature>
<dbReference type="EMBL" id="JACCJB010000011">
    <property type="protein sequence ID" value="KAF6222574.1"/>
    <property type="molecule type" value="Genomic_DNA"/>
</dbReference>
<name>A0A8H6FCB5_9LECA</name>
<feature type="region of interest" description="Disordered" evidence="1">
    <location>
        <begin position="77"/>
        <end position="99"/>
    </location>
</feature>
<gene>
    <name evidence="2" type="ORF">HO133_000620</name>
</gene>
<comment type="caution">
    <text evidence="2">The sequence shown here is derived from an EMBL/GenBank/DDBJ whole genome shotgun (WGS) entry which is preliminary data.</text>
</comment>
<reference evidence="2 3" key="1">
    <citation type="journal article" date="2020" name="Genomics">
        <title>Complete, high-quality genomes from long-read metagenomic sequencing of two wolf lichen thalli reveals enigmatic genome architecture.</title>
        <authorList>
            <person name="McKenzie S.K."/>
            <person name="Walston R.F."/>
            <person name="Allen J.L."/>
        </authorList>
    </citation>
    <scope>NUCLEOTIDE SEQUENCE [LARGE SCALE GENOMIC DNA]</scope>
    <source>
        <strain evidence="2">WasteWater1</strain>
    </source>
</reference>
<evidence type="ECO:0000313" key="2">
    <source>
        <dbReference type="EMBL" id="KAF6222574.1"/>
    </source>
</evidence>
<dbReference type="GeneID" id="59329038"/>
<evidence type="ECO:0000256" key="1">
    <source>
        <dbReference type="SAM" id="MobiDB-lite"/>
    </source>
</evidence>
<keyword evidence="3" id="KW-1185">Reference proteome</keyword>
<dbReference type="AlphaFoldDB" id="A0A8H6FCB5"/>
<evidence type="ECO:0000313" key="3">
    <source>
        <dbReference type="Proteomes" id="UP000593566"/>
    </source>
</evidence>
<organism evidence="2 3">
    <name type="scientific">Letharia lupina</name>
    <dbReference type="NCBI Taxonomy" id="560253"/>
    <lineage>
        <taxon>Eukaryota</taxon>
        <taxon>Fungi</taxon>
        <taxon>Dikarya</taxon>
        <taxon>Ascomycota</taxon>
        <taxon>Pezizomycotina</taxon>
        <taxon>Lecanoromycetes</taxon>
        <taxon>OSLEUM clade</taxon>
        <taxon>Lecanoromycetidae</taxon>
        <taxon>Lecanorales</taxon>
        <taxon>Lecanorineae</taxon>
        <taxon>Parmeliaceae</taxon>
        <taxon>Letharia</taxon>
    </lineage>
</organism>
<accession>A0A8H6FCB5</accession>
<dbReference type="RefSeq" id="XP_037151920.1">
    <property type="nucleotide sequence ID" value="XM_037291558.1"/>
</dbReference>
<protein>
    <submittedName>
        <fullName evidence="2">Uncharacterized protein</fullName>
    </submittedName>
</protein>
<sequence>MAPPASQTKIIGKPSGELVPSTSYQAFNTPDSQLMILDLSQDTINGLMTAFGGMMRQEMQRFEQRLERIEQFLGPALYQNPTSSPNPTPPPNATPLPSIEIPQQKLSHTNDSSYHTNPGHLRAEEVGYFDPEYQQEQEQEHRPLQQANVEKTAEKFTENTTEKSSDNKATIIKNTAQLSKIPRHILSTIPRQIATQQAENDTTIWPAISACLGNITLVWHITAMSKQEKDLLRRSQPNYYDQQAKATHISLTSHRMAMRSMRKMRRRIRSIMATSNGAF</sequence>